<organism evidence="1 2">
    <name type="scientific">Ideonella azotifigens</name>
    <dbReference type="NCBI Taxonomy" id="513160"/>
    <lineage>
        <taxon>Bacteria</taxon>
        <taxon>Pseudomonadati</taxon>
        <taxon>Pseudomonadota</taxon>
        <taxon>Betaproteobacteria</taxon>
        <taxon>Burkholderiales</taxon>
        <taxon>Sphaerotilaceae</taxon>
        <taxon>Ideonella</taxon>
    </lineage>
</organism>
<comment type="caution">
    <text evidence="1">The sequence shown here is derived from an EMBL/GenBank/DDBJ whole genome shotgun (WGS) entry which is preliminary data.</text>
</comment>
<sequence>MIEDCSAEVRPNMLITQCDLRGSQLKETTVNFRKRQWLVTLLELTGVALGTSAYAQTRYEALDFEPQGVSFIQLGGLNDKGWIASSGAAGGDGHTAYLTGPNGRNNHPIGGDPVQSVNAVNNRGMIAGSSTRGRPFVTGIQGEGRTDLGIPVDAEYGHAYSINAKGQVVGDYQSAAGTKSFLYDPQGGLVTLNVLNINNHQAMAINKAGVIVGSYANPDWLPYVAKPPEYKAKSLLNKKLAVSYAQATAINDANTVVGAFRDSLGMPGAFISRDGSPMQDLGAPAGLYITPMSINDSDLIVGWYSYTYGPTMNAHAFACQSTCSNLIELTDLVELPDNIVLNQAISVNSSGQILATASNGRAYLLTPLKQK</sequence>
<evidence type="ECO:0000313" key="2">
    <source>
        <dbReference type="Proteomes" id="UP001500279"/>
    </source>
</evidence>
<name>A0ABN1KF41_9BURK</name>
<evidence type="ECO:0000313" key="1">
    <source>
        <dbReference type="EMBL" id="GAA0764477.1"/>
    </source>
</evidence>
<reference evidence="1 2" key="1">
    <citation type="journal article" date="2019" name="Int. J. Syst. Evol. Microbiol.">
        <title>The Global Catalogue of Microorganisms (GCM) 10K type strain sequencing project: providing services to taxonomists for standard genome sequencing and annotation.</title>
        <authorList>
            <consortium name="The Broad Institute Genomics Platform"/>
            <consortium name="The Broad Institute Genome Sequencing Center for Infectious Disease"/>
            <person name="Wu L."/>
            <person name="Ma J."/>
        </authorList>
    </citation>
    <scope>NUCLEOTIDE SEQUENCE [LARGE SCALE GENOMIC DNA]</scope>
    <source>
        <strain evidence="1 2">JCM 15503</strain>
    </source>
</reference>
<keyword evidence="2" id="KW-1185">Reference proteome</keyword>
<dbReference type="Proteomes" id="UP001500279">
    <property type="component" value="Unassembled WGS sequence"/>
</dbReference>
<proteinExistence type="predicted"/>
<gene>
    <name evidence="1" type="ORF">GCM10009107_50630</name>
</gene>
<evidence type="ECO:0008006" key="3">
    <source>
        <dbReference type="Google" id="ProtNLM"/>
    </source>
</evidence>
<dbReference type="EMBL" id="BAAAEW010000042">
    <property type="protein sequence ID" value="GAA0764477.1"/>
    <property type="molecule type" value="Genomic_DNA"/>
</dbReference>
<protein>
    <recommendedName>
        <fullName evidence="3">HAF repeat-containing protein</fullName>
    </recommendedName>
</protein>
<accession>A0ABN1KF41</accession>